<evidence type="ECO:0000256" key="6">
    <source>
        <dbReference type="ARBA" id="ARBA00022989"/>
    </source>
</evidence>
<dbReference type="PANTHER" id="PTHR32196:SF21">
    <property type="entry name" value="ABC TRANSPORTER PERMEASE PROTEIN YPHD-RELATED"/>
    <property type="match status" value="1"/>
</dbReference>
<gene>
    <name evidence="10" type="ORF">GIY30_15760</name>
</gene>
<keyword evidence="6 9" id="KW-1133">Transmembrane helix</keyword>
<feature type="region of interest" description="Disordered" evidence="8">
    <location>
        <begin position="1"/>
        <end position="24"/>
    </location>
</feature>
<evidence type="ECO:0000256" key="9">
    <source>
        <dbReference type="SAM" id="Phobius"/>
    </source>
</evidence>
<evidence type="ECO:0000256" key="2">
    <source>
        <dbReference type="ARBA" id="ARBA00022448"/>
    </source>
</evidence>
<protein>
    <submittedName>
        <fullName evidence="10">ABC transporter permease</fullName>
    </submittedName>
</protein>
<dbReference type="Pfam" id="PF02653">
    <property type="entry name" value="BPD_transp_2"/>
    <property type="match status" value="1"/>
</dbReference>
<dbReference type="Proteomes" id="UP000475545">
    <property type="component" value="Unassembled WGS sequence"/>
</dbReference>
<keyword evidence="5 9" id="KW-0812">Transmembrane</keyword>
<feature type="transmembrane region" description="Helical" evidence="9">
    <location>
        <begin position="183"/>
        <end position="203"/>
    </location>
</feature>
<evidence type="ECO:0000313" key="11">
    <source>
        <dbReference type="Proteomes" id="UP000475545"/>
    </source>
</evidence>
<evidence type="ECO:0000256" key="1">
    <source>
        <dbReference type="ARBA" id="ARBA00004651"/>
    </source>
</evidence>
<evidence type="ECO:0000256" key="3">
    <source>
        <dbReference type="ARBA" id="ARBA00022475"/>
    </source>
</evidence>
<keyword evidence="11" id="KW-1185">Reference proteome</keyword>
<reference evidence="10 11" key="1">
    <citation type="submission" date="2019-11" db="EMBL/GenBank/DDBJ databases">
        <title>Gordonia sp. nov., a novel actinobacterium isolated from mangrove soil in Hainan.</title>
        <authorList>
            <person name="Huang X."/>
            <person name="Xie Y."/>
            <person name="Chu X."/>
            <person name="Xiao K."/>
        </authorList>
    </citation>
    <scope>NUCLEOTIDE SEQUENCE [LARGE SCALE GENOMIC DNA]</scope>
    <source>
        <strain evidence="10 11">HNM0687</strain>
    </source>
</reference>
<keyword evidence="7 9" id="KW-0472">Membrane</keyword>
<name>A0A6L7GTN2_9ACTN</name>
<evidence type="ECO:0000256" key="8">
    <source>
        <dbReference type="SAM" id="MobiDB-lite"/>
    </source>
</evidence>
<feature type="transmembrane region" description="Helical" evidence="9">
    <location>
        <begin position="135"/>
        <end position="155"/>
    </location>
</feature>
<evidence type="ECO:0000313" key="10">
    <source>
        <dbReference type="EMBL" id="MXP22797.1"/>
    </source>
</evidence>
<evidence type="ECO:0000256" key="5">
    <source>
        <dbReference type="ARBA" id="ARBA00022692"/>
    </source>
</evidence>
<dbReference type="RefSeq" id="WP_160902987.1">
    <property type="nucleotide sequence ID" value="NZ_CP102850.1"/>
</dbReference>
<keyword evidence="4" id="KW-0997">Cell inner membrane</keyword>
<feature type="transmembrane region" description="Helical" evidence="9">
    <location>
        <begin position="263"/>
        <end position="279"/>
    </location>
</feature>
<evidence type="ECO:0000256" key="7">
    <source>
        <dbReference type="ARBA" id="ARBA00023136"/>
    </source>
</evidence>
<sequence>MTTLEQRPDVAGDSPITQRSRPSMPHLGDTGGVLVAFAVLVVVAAISQSSFLTWSNLMNIVGANSVALSLALGSTFVIIAGGIDLSIVSMTAAAGMGFGLLLQSGAPALLCIAGALASGAVLGVINGILVARANISFLVVTLGMASIAASIALLADDGSTVNVFDIPAFSAVNTFATGRIGSIPIILLFDIALVLVAAGVLGYTRFGRAVFAVGSNADAARLNGINVKNVRTGVYALAGLSAGVAAIVQVGRLTGASPQVDPALLNGVLAAVLIGGTSFKGGKGSIWGTVIGVLFLGVVQNVMTLADISSFWRQAVNGVLLIAAVGVGVARSSGGFARMQRVLSTRQTGVTTSV</sequence>
<feature type="transmembrane region" description="Helical" evidence="9">
    <location>
        <begin position="311"/>
        <end position="330"/>
    </location>
</feature>
<feature type="compositionally biased region" description="Basic and acidic residues" evidence="8">
    <location>
        <begin position="1"/>
        <end position="10"/>
    </location>
</feature>
<feature type="transmembrane region" description="Helical" evidence="9">
    <location>
        <begin position="66"/>
        <end position="94"/>
    </location>
</feature>
<evidence type="ECO:0000256" key="4">
    <source>
        <dbReference type="ARBA" id="ARBA00022519"/>
    </source>
</evidence>
<feature type="transmembrane region" description="Helical" evidence="9">
    <location>
        <begin position="33"/>
        <end position="54"/>
    </location>
</feature>
<accession>A0A6L7GTN2</accession>
<proteinExistence type="predicted"/>
<dbReference type="PANTHER" id="PTHR32196">
    <property type="entry name" value="ABC TRANSPORTER PERMEASE PROTEIN YPHD-RELATED-RELATED"/>
    <property type="match status" value="1"/>
</dbReference>
<dbReference type="AlphaFoldDB" id="A0A6L7GTN2"/>
<dbReference type="GO" id="GO:0022857">
    <property type="term" value="F:transmembrane transporter activity"/>
    <property type="evidence" value="ECO:0007669"/>
    <property type="project" value="InterPro"/>
</dbReference>
<dbReference type="GO" id="GO:0005886">
    <property type="term" value="C:plasma membrane"/>
    <property type="evidence" value="ECO:0007669"/>
    <property type="project" value="UniProtKB-SubCell"/>
</dbReference>
<feature type="transmembrane region" description="Helical" evidence="9">
    <location>
        <begin position="106"/>
        <end position="128"/>
    </location>
</feature>
<comment type="caution">
    <text evidence="10">The sequence shown here is derived from an EMBL/GenBank/DDBJ whole genome shotgun (WGS) entry which is preliminary data.</text>
</comment>
<dbReference type="CDD" id="cd06579">
    <property type="entry name" value="TM_PBP1_transp_AraH_like"/>
    <property type="match status" value="1"/>
</dbReference>
<keyword evidence="2" id="KW-0813">Transport</keyword>
<comment type="subcellular location">
    <subcellularLocation>
        <location evidence="1">Cell membrane</location>
        <topology evidence="1">Multi-pass membrane protein</topology>
    </subcellularLocation>
</comment>
<feature type="transmembrane region" description="Helical" evidence="9">
    <location>
        <begin position="232"/>
        <end position="251"/>
    </location>
</feature>
<feature type="transmembrane region" description="Helical" evidence="9">
    <location>
        <begin position="286"/>
        <end position="305"/>
    </location>
</feature>
<dbReference type="EMBL" id="WMBR01000004">
    <property type="protein sequence ID" value="MXP22797.1"/>
    <property type="molecule type" value="Genomic_DNA"/>
</dbReference>
<organism evidence="10 11">
    <name type="scientific">Gordonia mangrovi</name>
    <dbReference type="NCBI Taxonomy" id="2665643"/>
    <lineage>
        <taxon>Bacteria</taxon>
        <taxon>Bacillati</taxon>
        <taxon>Actinomycetota</taxon>
        <taxon>Actinomycetes</taxon>
        <taxon>Mycobacteriales</taxon>
        <taxon>Gordoniaceae</taxon>
        <taxon>Gordonia</taxon>
    </lineage>
</organism>
<dbReference type="InterPro" id="IPR001851">
    <property type="entry name" value="ABC_transp_permease"/>
</dbReference>
<keyword evidence="3" id="KW-1003">Cell membrane</keyword>